<reference evidence="2 3" key="1">
    <citation type="journal article" date="2023" name="ISME J.">
        <title>Cultivation and genomic characterization of novel and ubiquitous marine nitrite-oxidizing bacteria from the Nitrospirales.</title>
        <authorList>
            <person name="Mueller A.J."/>
            <person name="Daebeler A."/>
            <person name="Herbold C.W."/>
            <person name="Kirkegaard R.H."/>
            <person name="Daims H."/>
        </authorList>
    </citation>
    <scope>NUCLEOTIDE SEQUENCE [LARGE SCALE GENOMIC DNA]</scope>
    <source>
        <strain evidence="2 3">EB</strain>
    </source>
</reference>
<dbReference type="SUPFAM" id="SSF103256">
    <property type="entry name" value="Hypothetical protein TM0160"/>
    <property type="match status" value="1"/>
</dbReference>
<accession>A0ABU3K6A6</accession>
<evidence type="ECO:0000313" key="2">
    <source>
        <dbReference type="EMBL" id="MDT7041954.1"/>
    </source>
</evidence>
<evidence type="ECO:0000259" key="1">
    <source>
        <dbReference type="PROSITE" id="PS51658"/>
    </source>
</evidence>
<evidence type="ECO:0000313" key="3">
    <source>
        <dbReference type="Proteomes" id="UP001250932"/>
    </source>
</evidence>
<comment type="caution">
    <text evidence="2">The sequence shown here is derived from an EMBL/GenBank/DDBJ whole genome shotgun (WGS) entry which is preliminary data.</text>
</comment>
<dbReference type="InterPro" id="IPR003729">
    <property type="entry name" value="Bi_nuclease_dom"/>
</dbReference>
<dbReference type="InterPro" id="IPR036104">
    <property type="entry name" value="BFN_sf"/>
</dbReference>
<dbReference type="PROSITE" id="PS51658">
    <property type="entry name" value="BFN"/>
    <property type="match status" value="1"/>
</dbReference>
<dbReference type="PANTHER" id="PTHR15160">
    <property type="entry name" value="VON HIPPEL-LINDAU PROTEIN"/>
    <property type="match status" value="1"/>
</dbReference>
<dbReference type="PANTHER" id="PTHR15160:SF1">
    <property type="entry name" value="VON HIPPEL-LINDAU DISEASE TUMOR SUPPRESSOR"/>
    <property type="match status" value="1"/>
</dbReference>
<dbReference type="Pfam" id="PF02577">
    <property type="entry name" value="BFN_dom"/>
    <property type="match status" value="1"/>
</dbReference>
<gene>
    <name evidence="2" type="ORF">PPG34_06285</name>
</gene>
<dbReference type="RefSeq" id="WP_313832299.1">
    <property type="nucleotide sequence ID" value="NZ_JAQOUE010000001.1"/>
</dbReference>
<organism evidence="2 3">
    <name type="scientific">Candidatus Nitronereus thalassa</name>
    <dbReference type="NCBI Taxonomy" id="3020898"/>
    <lineage>
        <taxon>Bacteria</taxon>
        <taxon>Pseudomonadati</taxon>
        <taxon>Nitrospirota</taxon>
        <taxon>Nitrospiria</taxon>
        <taxon>Nitrospirales</taxon>
        <taxon>Nitrospiraceae</taxon>
        <taxon>Candidatus Nitronereus</taxon>
    </lineage>
</organism>
<dbReference type="EMBL" id="JAQOUE010000001">
    <property type="protein sequence ID" value="MDT7041954.1"/>
    <property type="molecule type" value="Genomic_DNA"/>
</dbReference>
<keyword evidence="3" id="KW-1185">Reference proteome</keyword>
<sequence>MSVEQNTDLVPLKVHGVLVDPNTDTQIVVLRDETNADVLPIWVGTAEGTSIRLALEGIVPPRPMSHDLITSLTDHLGMTISHIVVTDVKNNTYFATVHLLSNGLERTVDARPSDAIAIALRAKSPIYVTQDVLKRRGGDNLDAWLAKLDPQQFGQTEV</sequence>
<name>A0ABU3K6A6_9BACT</name>
<protein>
    <submittedName>
        <fullName evidence="2">Bifunctional nuclease family protein</fullName>
    </submittedName>
</protein>
<dbReference type="Proteomes" id="UP001250932">
    <property type="component" value="Unassembled WGS sequence"/>
</dbReference>
<feature type="domain" description="BFN" evidence="1">
    <location>
        <begin position="9"/>
        <end position="140"/>
    </location>
</feature>
<proteinExistence type="predicted"/>
<dbReference type="Gene3D" id="3.10.690.10">
    <property type="entry name" value="Bifunctional nuclease domain"/>
    <property type="match status" value="1"/>
</dbReference>